<dbReference type="SUPFAM" id="SSF53335">
    <property type="entry name" value="S-adenosyl-L-methionine-dependent methyltransferases"/>
    <property type="match status" value="1"/>
</dbReference>
<evidence type="ECO:0000313" key="1">
    <source>
        <dbReference type="EMBL" id="VVM06378.1"/>
    </source>
</evidence>
<organism evidence="1 2">
    <name type="scientific">Methylacidimicrobium tartarophylax</name>
    <dbReference type="NCBI Taxonomy" id="1041768"/>
    <lineage>
        <taxon>Bacteria</taxon>
        <taxon>Pseudomonadati</taxon>
        <taxon>Verrucomicrobiota</taxon>
        <taxon>Methylacidimicrobium</taxon>
    </lineage>
</organism>
<dbReference type="EMBL" id="CABFVA020000065">
    <property type="protein sequence ID" value="VVM06378.1"/>
    <property type="molecule type" value="Genomic_DNA"/>
</dbReference>
<dbReference type="RefSeq" id="WP_142660018.1">
    <property type="nucleotide sequence ID" value="NZ_CABFVA020000065.1"/>
</dbReference>
<dbReference type="CDD" id="cd02440">
    <property type="entry name" value="AdoMet_MTases"/>
    <property type="match status" value="1"/>
</dbReference>
<dbReference type="GO" id="GO:0032259">
    <property type="term" value="P:methylation"/>
    <property type="evidence" value="ECO:0007669"/>
    <property type="project" value="UniProtKB-KW"/>
</dbReference>
<accession>A0A5E6MAZ4</accession>
<dbReference type="Proteomes" id="UP000334923">
    <property type="component" value="Unassembled WGS sequence"/>
</dbReference>
<dbReference type="InterPro" id="IPR029063">
    <property type="entry name" value="SAM-dependent_MTases_sf"/>
</dbReference>
<proteinExistence type="predicted"/>
<dbReference type="EC" id="2.1.1.295" evidence="1"/>
<keyword evidence="1" id="KW-0808">Transferase</keyword>
<dbReference type="AlphaFoldDB" id="A0A5E6MAZ4"/>
<keyword evidence="1" id="KW-0489">Methyltransferase</keyword>
<dbReference type="GO" id="GO:0102550">
    <property type="term" value="F:2-methyl-6-geranylgeranyl-1,4-benzoquinol methyltransferase activity"/>
    <property type="evidence" value="ECO:0007669"/>
    <property type="project" value="UniProtKB-EC"/>
</dbReference>
<dbReference type="PANTHER" id="PTHR43591">
    <property type="entry name" value="METHYLTRANSFERASE"/>
    <property type="match status" value="1"/>
</dbReference>
<dbReference type="OrthoDB" id="8936324at2"/>
<reference evidence="1 2" key="1">
    <citation type="submission" date="2019-09" db="EMBL/GenBank/DDBJ databases">
        <authorList>
            <person name="Cremers G."/>
        </authorList>
    </citation>
    <scope>NUCLEOTIDE SEQUENCE [LARGE SCALE GENOMIC DNA]</scope>
    <source>
        <strain evidence="1">4A</strain>
    </source>
</reference>
<gene>
    <name evidence="1" type="ORF">MAMT_01167</name>
</gene>
<protein>
    <submittedName>
        <fullName evidence="1">2-methyl-6-phytyl-1,4-hydroquinone methyltransferase</fullName>
        <ecNumber evidence="1">2.1.1.295</ecNumber>
    </submittedName>
</protein>
<sequence length="244" mass="27561">MSTEAIYRAVLPLLRSHLPPDGRHLDVGSGSGELIRRLRAGWKGLSFGCDYTSEWMKLPGQTVDVADLNQDPLPYENGFFDAVSCTEVVEHLDDYRRLLREIFRVLRPGGILVLSTPNILNLKSRLRFLWFGFWNLFGPLPFSRRIRVDTDGHVTPVHYFYLAHALEEAGFTEIGVTVDRWQRSSLLSLVLLYLPVRLLGGAAYSREVQRHHTIDAGNQSHVKAVNSVPLLVGRTCIVWATKPA</sequence>
<dbReference type="Pfam" id="PF13489">
    <property type="entry name" value="Methyltransf_23"/>
    <property type="match status" value="1"/>
</dbReference>
<keyword evidence="2" id="KW-1185">Reference proteome</keyword>
<dbReference type="Gene3D" id="3.40.50.150">
    <property type="entry name" value="Vaccinia Virus protein VP39"/>
    <property type="match status" value="1"/>
</dbReference>
<evidence type="ECO:0000313" key="2">
    <source>
        <dbReference type="Proteomes" id="UP000334923"/>
    </source>
</evidence>
<name>A0A5E6MAZ4_9BACT</name>